<dbReference type="InterPro" id="IPR025340">
    <property type="entry name" value="DUF4246"/>
</dbReference>
<dbReference type="PANTHER" id="PTHR33119">
    <property type="entry name" value="IFI3P"/>
    <property type="match status" value="1"/>
</dbReference>
<evidence type="ECO:0000259" key="1">
    <source>
        <dbReference type="Pfam" id="PF14033"/>
    </source>
</evidence>
<dbReference type="InterPro" id="IPR049192">
    <property type="entry name" value="DUF4246_C"/>
</dbReference>
<dbReference type="AlphaFoldDB" id="A0AAV9W0I7"/>
<sequence>MASSRPIYPHPFDGNLASQRIPSKQLKDIAEWARENANLLVGFLRGGDVEFFYRELGGYREYVEGLKGTEFEGIEPGVDAVWKMDGVLGEALRGGLKDAVSTLKTTPNKERGWPAAKPIDPSKQQYRDLLNPYMYPILYNLTTSLENGEFNLISVRPPYKTGQDRMGCWLPSEFKISENGNCKISSYINNLTLPGQDVLFHPIFERVFMKMVPLFDHALADLAGKGWQRKRCGKAVGFTMEGDYYSDDEDGMPGPAEKAWTPPKIVTGRMLRGKTVKVVVRMEEVKLVPQDPLYRDDSRHVDGMANERIVATGVYLYDQENVTTPSIAFKRRNYNFAQDEFERFPSDGNMYYTDAAGIAPSRRDVGTTLMKENRAIVFPNLYEQNICPFQLKDKKKPGFIKLLYFHLCDPAHETTRKLPTTRTVPPQQPGQFEKILRDTKQLGKLPESAFQSILGYCIGNVITVEKAKMCADKMDEKMWAVMERGF</sequence>
<proteinExistence type="predicted"/>
<accession>A0AAV9W0I7</accession>
<gene>
    <name evidence="2" type="ORF">TWF481_001839</name>
</gene>
<evidence type="ECO:0000313" key="2">
    <source>
        <dbReference type="EMBL" id="KAK6496855.1"/>
    </source>
</evidence>
<name>A0AAV9W0I7_9PEZI</name>
<feature type="domain" description="DUF4246" evidence="1">
    <location>
        <begin position="79"/>
        <end position="430"/>
    </location>
</feature>
<dbReference type="Proteomes" id="UP001370758">
    <property type="component" value="Unassembled WGS sequence"/>
</dbReference>
<dbReference type="EMBL" id="JAVHJL010000010">
    <property type="protein sequence ID" value="KAK6496855.1"/>
    <property type="molecule type" value="Genomic_DNA"/>
</dbReference>
<dbReference type="Pfam" id="PF14033">
    <property type="entry name" value="DUF4246"/>
    <property type="match status" value="1"/>
</dbReference>
<protein>
    <recommendedName>
        <fullName evidence="1">DUF4246 domain-containing protein</fullName>
    </recommendedName>
</protein>
<reference evidence="2 3" key="1">
    <citation type="submission" date="2023-08" db="EMBL/GenBank/DDBJ databases">
        <authorList>
            <person name="Palmer J.M."/>
        </authorList>
    </citation>
    <scope>NUCLEOTIDE SEQUENCE [LARGE SCALE GENOMIC DNA]</scope>
    <source>
        <strain evidence="2 3">TWF481</strain>
    </source>
</reference>
<dbReference type="PANTHER" id="PTHR33119:SF1">
    <property type="entry name" value="FE2OG DIOXYGENASE DOMAIN-CONTAINING PROTEIN"/>
    <property type="match status" value="1"/>
</dbReference>
<organism evidence="2 3">
    <name type="scientific">Arthrobotrys musiformis</name>
    <dbReference type="NCBI Taxonomy" id="47236"/>
    <lineage>
        <taxon>Eukaryota</taxon>
        <taxon>Fungi</taxon>
        <taxon>Dikarya</taxon>
        <taxon>Ascomycota</taxon>
        <taxon>Pezizomycotina</taxon>
        <taxon>Orbiliomycetes</taxon>
        <taxon>Orbiliales</taxon>
        <taxon>Orbiliaceae</taxon>
        <taxon>Arthrobotrys</taxon>
    </lineage>
</organism>
<keyword evidence="3" id="KW-1185">Reference proteome</keyword>
<evidence type="ECO:0000313" key="3">
    <source>
        <dbReference type="Proteomes" id="UP001370758"/>
    </source>
</evidence>
<comment type="caution">
    <text evidence="2">The sequence shown here is derived from an EMBL/GenBank/DDBJ whole genome shotgun (WGS) entry which is preliminary data.</text>
</comment>